<gene>
    <name evidence="2" type="ORF">ACRE_067130</name>
</gene>
<dbReference type="OrthoDB" id="5396311at2759"/>
<dbReference type="AlphaFoldDB" id="A0A086SZK6"/>
<name>A0A086SZK6_HAPC1</name>
<proteinExistence type="predicted"/>
<evidence type="ECO:0000256" key="1">
    <source>
        <dbReference type="SAM" id="MobiDB-lite"/>
    </source>
</evidence>
<feature type="region of interest" description="Disordered" evidence="1">
    <location>
        <begin position="45"/>
        <end position="71"/>
    </location>
</feature>
<sequence>MLERRGDETPLGKDWVRGFLSRNPEVKTKLGKRIDRRWAEVVPKDDEIRHKAPGHQIDDLKPQRRKRVKSN</sequence>
<comment type="caution">
    <text evidence="2">The sequence shown here is derived from an EMBL/GenBank/DDBJ whole genome shotgun (WGS) entry which is preliminary data.</text>
</comment>
<dbReference type="HOGENOM" id="CLU_2739421_0_0_1"/>
<evidence type="ECO:0008006" key="4">
    <source>
        <dbReference type="Google" id="ProtNLM"/>
    </source>
</evidence>
<dbReference type="EMBL" id="JPKY01000091">
    <property type="protein sequence ID" value="KFH42538.1"/>
    <property type="molecule type" value="Genomic_DNA"/>
</dbReference>
<accession>A0A086SZK6</accession>
<dbReference type="Proteomes" id="UP000029964">
    <property type="component" value="Unassembled WGS sequence"/>
</dbReference>
<keyword evidence="3" id="KW-1185">Reference proteome</keyword>
<organism evidence="2 3">
    <name type="scientific">Hapsidospora chrysogenum (strain ATCC 11550 / CBS 779.69 / DSM 880 / IAM 14645 / JCM 23072 / IMI 49137)</name>
    <name type="common">Acremonium chrysogenum</name>
    <dbReference type="NCBI Taxonomy" id="857340"/>
    <lineage>
        <taxon>Eukaryota</taxon>
        <taxon>Fungi</taxon>
        <taxon>Dikarya</taxon>
        <taxon>Ascomycota</taxon>
        <taxon>Pezizomycotina</taxon>
        <taxon>Sordariomycetes</taxon>
        <taxon>Hypocreomycetidae</taxon>
        <taxon>Hypocreales</taxon>
        <taxon>Bionectriaceae</taxon>
        <taxon>Hapsidospora</taxon>
    </lineage>
</organism>
<feature type="compositionally biased region" description="Basic and acidic residues" evidence="1">
    <location>
        <begin position="45"/>
        <end position="62"/>
    </location>
</feature>
<reference evidence="3" key="1">
    <citation type="journal article" date="2014" name="Genome Announc.">
        <title>Genome sequence and annotation of Acremonium chrysogenum, producer of the beta-lactam antibiotic cephalosporin C.</title>
        <authorList>
            <person name="Terfehr D."/>
            <person name="Dahlmann T.A."/>
            <person name="Specht T."/>
            <person name="Zadra I."/>
            <person name="Kuernsteiner H."/>
            <person name="Kueck U."/>
        </authorList>
    </citation>
    <scope>NUCLEOTIDE SEQUENCE [LARGE SCALE GENOMIC DNA]</scope>
    <source>
        <strain evidence="3">ATCC 11550 / CBS 779.69 / DSM 880 / IAM 14645 / JCM 23072 / IMI 49137</strain>
    </source>
</reference>
<evidence type="ECO:0000313" key="3">
    <source>
        <dbReference type="Proteomes" id="UP000029964"/>
    </source>
</evidence>
<evidence type="ECO:0000313" key="2">
    <source>
        <dbReference type="EMBL" id="KFH42538.1"/>
    </source>
</evidence>
<protein>
    <recommendedName>
        <fullName evidence="4">HTH CENPB-type domain-containing protein</fullName>
    </recommendedName>
</protein>